<evidence type="ECO:0000313" key="5">
    <source>
        <dbReference type="EMBL" id="RIB01947.1"/>
    </source>
</evidence>
<dbReference type="STRING" id="44941.A0A397TYQ3"/>
<comment type="caution">
    <text evidence="5">The sequence shown here is derived from an EMBL/GenBank/DDBJ whole genome shotgun (WGS) entry which is preliminary data.</text>
</comment>
<dbReference type="InterPro" id="IPR045379">
    <property type="entry name" value="Crinkler_N"/>
</dbReference>
<evidence type="ECO:0000256" key="1">
    <source>
        <dbReference type="ARBA" id="ARBA00004340"/>
    </source>
</evidence>
<evidence type="ECO:0000313" key="6">
    <source>
        <dbReference type="Proteomes" id="UP000266673"/>
    </source>
</evidence>
<feature type="domain" description="Crinkler effector protein N-terminal" evidence="4">
    <location>
        <begin position="10"/>
        <end position="69"/>
    </location>
</feature>
<reference evidence="5 6" key="1">
    <citation type="submission" date="2018-06" db="EMBL/GenBank/DDBJ databases">
        <title>Comparative genomics reveals the genomic features of Rhizophagus irregularis, R. cerebriforme, R. diaphanum and Gigaspora rosea, and their symbiotic lifestyle signature.</title>
        <authorList>
            <person name="Morin E."/>
            <person name="San Clemente H."/>
            <person name="Chen E.C.H."/>
            <person name="De La Providencia I."/>
            <person name="Hainaut M."/>
            <person name="Kuo A."/>
            <person name="Kohler A."/>
            <person name="Murat C."/>
            <person name="Tang N."/>
            <person name="Roy S."/>
            <person name="Loubradou J."/>
            <person name="Henrissat B."/>
            <person name="Grigoriev I.V."/>
            <person name="Corradi N."/>
            <person name="Roux C."/>
            <person name="Martin F.M."/>
        </authorList>
    </citation>
    <scope>NUCLEOTIDE SEQUENCE [LARGE SCALE GENOMIC DNA]</scope>
    <source>
        <strain evidence="5 6">DAOM 194757</strain>
    </source>
</reference>
<dbReference type="OrthoDB" id="2303713at2759"/>
<dbReference type="Pfam" id="PF20147">
    <property type="entry name" value="Crinkler"/>
    <property type="match status" value="1"/>
</dbReference>
<dbReference type="EMBL" id="QKWP01002872">
    <property type="protein sequence ID" value="RIB01947.1"/>
    <property type="molecule type" value="Genomic_DNA"/>
</dbReference>
<keyword evidence="6" id="KW-1185">Reference proteome</keyword>
<name>A0A397TYQ3_9GLOM</name>
<dbReference type="Proteomes" id="UP000266673">
    <property type="component" value="Unassembled WGS sequence"/>
</dbReference>
<dbReference type="AlphaFoldDB" id="A0A397TYQ3"/>
<comment type="subcellular location">
    <subcellularLocation>
        <location evidence="1">Host cell</location>
    </subcellularLocation>
    <subcellularLocation>
        <location evidence="2">Secreted</location>
    </subcellularLocation>
</comment>
<dbReference type="GO" id="GO:0005576">
    <property type="term" value="C:extracellular region"/>
    <property type="evidence" value="ECO:0007669"/>
    <property type="project" value="UniProtKB-SubCell"/>
</dbReference>
<evidence type="ECO:0000259" key="4">
    <source>
        <dbReference type="Pfam" id="PF20147"/>
    </source>
</evidence>
<evidence type="ECO:0000256" key="3">
    <source>
        <dbReference type="ARBA" id="ARBA00022525"/>
    </source>
</evidence>
<sequence>MSVVISGTPIALICFVRESKALLKVTIGRDNDVFDFKKIIKNKKPNDLAKIDSDSINLWKLNEPVPKHFRGYQERTLLVIEQMIDIWSKISADSDYSIKCVLSGPIGMDTSKAEEAICSYFLAQNKDILTATELERIVQKVNGSSEVEVIIAVAILVFINSANCKALLIVDEHGALFEKDSLPLFLRPLMNLNFWGEQCKFVCVILTGTSYARYEMGYMKYDQSEFWVIFVGPLQSDIFDILLQLHPVLKIQSIKEETKKIIKILAIAQIYYNDLSQIYKTHHYDALTSMFLPSNPVVQFECKFLDLGLIYPYKERGITHYLPLCSPAQKALLKINIIILHFNDYDLIKNFQLSFGPGNDKVLGRGFDSNPSKNIRQAFEPMSVQAGISLAQIHGRNQIEMYLNKIYGSGHSAKIGAQNRFVVTRNGIYMSGFRIVYIQDSPGIPITLKKFMNSPM</sequence>
<keyword evidence="3" id="KW-0964">Secreted</keyword>
<accession>A0A397TYQ3</accession>
<dbReference type="GO" id="GO:0043657">
    <property type="term" value="C:host cell"/>
    <property type="evidence" value="ECO:0007669"/>
    <property type="project" value="UniProtKB-SubCell"/>
</dbReference>
<gene>
    <name evidence="5" type="ORF">C2G38_2229211</name>
</gene>
<protein>
    <recommendedName>
        <fullName evidence="4">Crinkler effector protein N-terminal domain-containing protein</fullName>
    </recommendedName>
</protein>
<evidence type="ECO:0000256" key="2">
    <source>
        <dbReference type="ARBA" id="ARBA00004613"/>
    </source>
</evidence>
<proteinExistence type="predicted"/>
<organism evidence="5 6">
    <name type="scientific">Gigaspora rosea</name>
    <dbReference type="NCBI Taxonomy" id="44941"/>
    <lineage>
        <taxon>Eukaryota</taxon>
        <taxon>Fungi</taxon>
        <taxon>Fungi incertae sedis</taxon>
        <taxon>Mucoromycota</taxon>
        <taxon>Glomeromycotina</taxon>
        <taxon>Glomeromycetes</taxon>
        <taxon>Diversisporales</taxon>
        <taxon>Gigasporaceae</taxon>
        <taxon>Gigaspora</taxon>
    </lineage>
</organism>